<evidence type="ECO:0000256" key="23">
    <source>
        <dbReference type="ARBA" id="ARBA00051013"/>
    </source>
</evidence>
<dbReference type="PANTHER" id="PTHR24304">
    <property type="entry name" value="CYTOCHROME P450 FAMILY 7"/>
    <property type="match status" value="1"/>
</dbReference>
<evidence type="ECO:0000256" key="25">
    <source>
        <dbReference type="ARBA" id="ARBA00072797"/>
    </source>
</evidence>
<evidence type="ECO:0000256" key="11">
    <source>
        <dbReference type="ARBA" id="ARBA00023004"/>
    </source>
</evidence>
<comment type="function">
    <text evidence="24">Catalyzes the 14-alpha demethylation of obtusifoliol to 4 alpha-methyl-5 alpha-ergosta-8,14,24(28)-trien-3 beta-ol.</text>
</comment>
<comment type="pathway">
    <text evidence="18">Steroid biosynthesis; zymosterol biosynthesis; zymosterol from lanosterol: step 1/6.</text>
</comment>
<protein>
    <recommendedName>
        <fullName evidence="25">Obtusifoliol 14-alpha demethylase</fullName>
        <ecNumber evidence="19">1.14.14.154</ecNumber>
    </recommendedName>
    <alternativeName>
        <fullName evidence="20">CYPLI</fullName>
    </alternativeName>
    <alternativeName>
        <fullName evidence="22">Cytochrome P450 51</fullName>
    </alternativeName>
    <alternativeName>
        <fullName evidence="21">Cytochrome P450-LIA1</fullName>
    </alternativeName>
</protein>
<dbReference type="GO" id="GO:0016020">
    <property type="term" value="C:membrane"/>
    <property type="evidence" value="ECO:0007669"/>
    <property type="project" value="UniProtKB-SubCell"/>
</dbReference>
<keyword evidence="28" id="KW-1133">Transmembrane helix</keyword>
<dbReference type="Proteomes" id="UP000823388">
    <property type="component" value="Chromosome 8N"/>
</dbReference>
<keyword evidence="30" id="KW-1185">Reference proteome</keyword>
<evidence type="ECO:0000256" key="28">
    <source>
        <dbReference type="SAM" id="Phobius"/>
    </source>
</evidence>
<dbReference type="InterPro" id="IPR002403">
    <property type="entry name" value="Cyt_P450_E_grp-IV"/>
</dbReference>
<gene>
    <name evidence="29" type="ORF">PVAP13_8NG109102</name>
</gene>
<sequence>MWHTANGIINAKLLHSSSTNCVSMCVTSGILWFSIVLSFITVVITKATRGRTRFNPKCNRPPPPEVKGVSVIRVLHTLLTKGLQAMIHDQYTTLGSVFTISFFGHKVTFLIGPEVSAHFYQGLDSEISHGSGIEFTVPMIAKEVGYGVDAATRNEQNRFYYDALKPSKLRSHVGPMLQEVEEYFAKWGQQGMVDLKQELDQLLMLISEMLDEFITLFNELINNGMRLTSVLFPYAPTPANRRRDQARAKLSEMLIEIVRLRKSYNCVEDDVLQNLIDSKYIDGRSTTEAEVVGLIISLLFAGKHTSTITSTWTGAHLLANAKCLTSALEEQKQIIRKYGDNLDYNAFQEMDTLHCCIKEALRIHPPAPIFSRKVHKNFTVQTKDGNEYEIQRGHTIVSPVLFNCNLPHIYKGPDVYDPARFGPGREEDRVGGKFAYTPFSVGRHACIGESYAYLQIKVIWSHLLRNFELKLESRFPETNWTKITMELKGGVMVSYKKRQLHTT</sequence>
<dbReference type="GO" id="GO:0008398">
    <property type="term" value="F:sterol 14-demethylase activity"/>
    <property type="evidence" value="ECO:0007669"/>
    <property type="project" value="UniProtKB-EC"/>
</dbReference>
<evidence type="ECO:0000256" key="10">
    <source>
        <dbReference type="ARBA" id="ARBA00023002"/>
    </source>
</evidence>
<evidence type="ECO:0000256" key="16">
    <source>
        <dbReference type="ARBA" id="ARBA00023166"/>
    </source>
</evidence>
<dbReference type="GO" id="GO:0016126">
    <property type="term" value="P:sterol biosynthetic process"/>
    <property type="evidence" value="ECO:0007669"/>
    <property type="project" value="UniProtKB-KW"/>
</dbReference>
<dbReference type="PRINTS" id="PR00465">
    <property type="entry name" value="EP450IV"/>
</dbReference>
<dbReference type="SUPFAM" id="SSF48264">
    <property type="entry name" value="Cytochrome P450"/>
    <property type="match status" value="1"/>
</dbReference>
<comment type="subcellular location">
    <subcellularLocation>
        <location evidence="2">Membrane</location>
        <topology evidence="2">Single-pass membrane protein</topology>
    </subcellularLocation>
</comment>
<evidence type="ECO:0000256" key="7">
    <source>
        <dbReference type="ARBA" id="ARBA00022679"/>
    </source>
</evidence>
<dbReference type="EC" id="1.14.14.154" evidence="19"/>
<feature type="transmembrane region" description="Helical" evidence="28">
    <location>
        <begin position="21"/>
        <end position="44"/>
    </location>
</feature>
<keyword evidence="15 28" id="KW-0472">Membrane</keyword>
<evidence type="ECO:0000313" key="29">
    <source>
        <dbReference type="EMBL" id="KAG2558314.1"/>
    </source>
</evidence>
<dbReference type="InterPro" id="IPR036396">
    <property type="entry name" value="Cyt_P450_sf"/>
</dbReference>
<accession>A0A8T0PIZ8</accession>
<evidence type="ECO:0000256" key="24">
    <source>
        <dbReference type="ARBA" id="ARBA00058467"/>
    </source>
</evidence>
<evidence type="ECO:0000256" key="2">
    <source>
        <dbReference type="ARBA" id="ARBA00004167"/>
    </source>
</evidence>
<evidence type="ECO:0000256" key="12">
    <source>
        <dbReference type="ARBA" id="ARBA00023011"/>
    </source>
</evidence>
<dbReference type="EMBL" id="CM029052">
    <property type="protein sequence ID" value="KAG2558314.1"/>
    <property type="molecule type" value="Genomic_DNA"/>
</dbReference>
<dbReference type="GO" id="GO:0008168">
    <property type="term" value="F:methyltransferase activity"/>
    <property type="evidence" value="ECO:0007669"/>
    <property type="project" value="UniProtKB-KW"/>
</dbReference>
<comment type="similarity">
    <text evidence="3 27">Belongs to the cytochrome P450 family.</text>
</comment>
<evidence type="ECO:0000256" key="9">
    <source>
        <dbReference type="ARBA" id="ARBA00022955"/>
    </source>
</evidence>
<evidence type="ECO:0000256" key="4">
    <source>
        <dbReference type="ARBA" id="ARBA00022516"/>
    </source>
</evidence>
<keyword evidence="16" id="KW-1207">Sterol metabolism</keyword>
<keyword evidence="6 26" id="KW-0349">Heme</keyword>
<dbReference type="AlphaFoldDB" id="A0A8T0PIZ8"/>
<dbReference type="GO" id="GO:0020037">
    <property type="term" value="F:heme binding"/>
    <property type="evidence" value="ECO:0007669"/>
    <property type="project" value="InterPro"/>
</dbReference>
<evidence type="ECO:0000256" key="21">
    <source>
        <dbReference type="ARBA" id="ARBA00042513"/>
    </source>
</evidence>
<evidence type="ECO:0000256" key="6">
    <source>
        <dbReference type="ARBA" id="ARBA00022617"/>
    </source>
</evidence>
<comment type="catalytic activity">
    <reaction evidence="23">
        <text>a 14alpha-methyl steroid + 3 reduced [NADPH--hemoprotein reductase] + 3 O2 = a Delta(14) steroid + formate + 3 oxidized [NADPH--hemoprotein reductase] + 4 H2O + 4 H(+)</text>
        <dbReference type="Rhea" id="RHEA:54028"/>
        <dbReference type="Rhea" id="RHEA-COMP:11964"/>
        <dbReference type="Rhea" id="RHEA-COMP:11965"/>
        <dbReference type="ChEBI" id="CHEBI:15377"/>
        <dbReference type="ChEBI" id="CHEBI:15378"/>
        <dbReference type="ChEBI" id="CHEBI:15379"/>
        <dbReference type="ChEBI" id="CHEBI:15740"/>
        <dbReference type="ChEBI" id="CHEBI:57618"/>
        <dbReference type="ChEBI" id="CHEBI:58210"/>
        <dbReference type="ChEBI" id="CHEBI:138029"/>
        <dbReference type="ChEBI" id="CHEBI:138031"/>
        <dbReference type="EC" id="1.14.14.154"/>
    </reaction>
</comment>
<keyword evidence="12" id="KW-0756">Sterol biosynthesis</keyword>
<dbReference type="Gene3D" id="1.10.630.10">
    <property type="entry name" value="Cytochrome P450"/>
    <property type="match status" value="1"/>
</dbReference>
<evidence type="ECO:0000256" key="15">
    <source>
        <dbReference type="ARBA" id="ARBA00023136"/>
    </source>
</evidence>
<dbReference type="GO" id="GO:0032259">
    <property type="term" value="P:methylation"/>
    <property type="evidence" value="ECO:0007669"/>
    <property type="project" value="UniProtKB-KW"/>
</dbReference>
<keyword evidence="17" id="KW-0753">Steroid metabolism</keyword>
<comment type="caution">
    <text evidence="29">The sequence shown here is derived from an EMBL/GenBank/DDBJ whole genome shotgun (WGS) entry which is preliminary data.</text>
</comment>
<reference evidence="29" key="1">
    <citation type="submission" date="2020-05" db="EMBL/GenBank/DDBJ databases">
        <title>WGS assembly of Panicum virgatum.</title>
        <authorList>
            <person name="Lovell J.T."/>
            <person name="Jenkins J."/>
            <person name="Shu S."/>
            <person name="Juenger T.E."/>
            <person name="Schmutz J."/>
        </authorList>
    </citation>
    <scope>NUCLEOTIDE SEQUENCE</scope>
    <source>
        <strain evidence="29">AP13</strain>
    </source>
</reference>
<evidence type="ECO:0000313" key="30">
    <source>
        <dbReference type="Proteomes" id="UP000823388"/>
    </source>
</evidence>
<organism evidence="29 30">
    <name type="scientific">Panicum virgatum</name>
    <name type="common">Blackwell switchgrass</name>
    <dbReference type="NCBI Taxonomy" id="38727"/>
    <lineage>
        <taxon>Eukaryota</taxon>
        <taxon>Viridiplantae</taxon>
        <taxon>Streptophyta</taxon>
        <taxon>Embryophyta</taxon>
        <taxon>Tracheophyta</taxon>
        <taxon>Spermatophyta</taxon>
        <taxon>Magnoliopsida</taxon>
        <taxon>Liliopsida</taxon>
        <taxon>Poales</taxon>
        <taxon>Poaceae</taxon>
        <taxon>PACMAD clade</taxon>
        <taxon>Panicoideae</taxon>
        <taxon>Panicodae</taxon>
        <taxon>Paniceae</taxon>
        <taxon>Panicinae</taxon>
        <taxon>Panicum</taxon>
        <taxon>Panicum sect. Hiantes</taxon>
    </lineage>
</organism>
<keyword evidence="28" id="KW-0812">Transmembrane</keyword>
<keyword evidence="13 27" id="KW-0503">Monooxygenase</keyword>
<keyword evidence="4" id="KW-0444">Lipid biosynthesis</keyword>
<dbReference type="InterPro" id="IPR001128">
    <property type="entry name" value="Cyt_P450"/>
</dbReference>
<dbReference type="PROSITE" id="PS00086">
    <property type="entry name" value="CYTOCHROME_P450"/>
    <property type="match status" value="1"/>
</dbReference>
<evidence type="ECO:0000256" key="26">
    <source>
        <dbReference type="PIRSR" id="PIRSR602403-1"/>
    </source>
</evidence>
<evidence type="ECO:0000256" key="20">
    <source>
        <dbReference type="ARBA" id="ARBA00042370"/>
    </source>
</evidence>
<evidence type="ECO:0000256" key="5">
    <source>
        <dbReference type="ARBA" id="ARBA00022603"/>
    </source>
</evidence>
<keyword evidence="10 27" id="KW-0560">Oxidoreductase</keyword>
<comment type="cofactor">
    <cofactor evidence="1 26">
        <name>heme</name>
        <dbReference type="ChEBI" id="CHEBI:30413"/>
    </cofactor>
</comment>
<keyword evidence="14" id="KW-0443">Lipid metabolism</keyword>
<dbReference type="CDD" id="cd11042">
    <property type="entry name" value="CYP51-like"/>
    <property type="match status" value="1"/>
</dbReference>
<evidence type="ECO:0000256" key="3">
    <source>
        <dbReference type="ARBA" id="ARBA00010617"/>
    </source>
</evidence>
<proteinExistence type="inferred from homology"/>
<evidence type="ECO:0000256" key="19">
    <source>
        <dbReference type="ARBA" id="ARBA00038974"/>
    </source>
</evidence>
<keyword evidence="7" id="KW-0808">Transferase</keyword>
<evidence type="ECO:0000256" key="13">
    <source>
        <dbReference type="ARBA" id="ARBA00023033"/>
    </source>
</evidence>
<evidence type="ECO:0000256" key="18">
    <source>
        <dbReference type="ARBA" id="ARBA00037887"/>
    </source>
</evidence>
<evidence type="ECO:0000256" key="17">
    <source>
        <dbReference type="ARBA" id="ARBA00023221"/>
    </source>
</evidence>
<name>A0A8T0PIZ8_PANVG</name>
<dbReference type="PRINTS" id="PR00385">
    <property type="entry name" value="P450"/>
</dbReference>
<keyword evidence="11 26" id="KW-0408">Iron</keyword>
<dbReference type="PANTHER" id="PTHR24304:SF2">
    <property type="entry name" value="24-HYDROXYCHOLESTEROL 7-ALPHA-HYDROXYLASE"/>
    <property type="match status" value="1"/>
</dbReference>
<evidence type="ECO:0000256" key="1">
    <source>
        <dbReference type="ARBA" id="ARBA00001971"/>
    </source>
</evidence>
<evidence type="ECO:0000256" key="14">
    <source>
        <dbReference type="ARBA" id="ARBA00023098"/>
    </source>
</evidence>
<evidence type="ECO:0000256" key="8">
    <source>
        <dbReference type="ARBA" id="ARBA00022723"/>
    </source>
</evidence>
<evidence type="ECO:0000256" key="27">
    <source>
        <dbReference type="RuleBase" id="RU000461"/>
    </source>
</evidence>
<keyword evidence="5" id="KW-0489">Methyltransferase</keyword>
<evidence type="ECO:0000256" key="22">
    <source>
        <dbReference type="ARBA" id="ARBA00042983"/>
    </source>
</evidence>
<keyword evidence="8 26" id="KW-0479">Metal-binding</keyword>
<feature type="binding site" description="axial binding residue" evidence="26">
    <location>
        <position position="446"/>
    </location>
    <ligand>
        <name>heme</name>
        <dbReference type="ChEBI" id="CHEBI:30413"/>
    </ligand>
    <ligandPart>
        <name>Fe</name>
        <dbReference type="ChEBI" id="CHEBI:18248"/>
    </ligandPart>
</feature>
<dbReference type="InterPro" id="IPR050529">
    <property type="entry name" value="CYP450_sterol_14alpha_dmase"/>
</dbReference>
<dbReference type="GO" id="GO:0005506">
    <property type="term" value="F:iron ion binding"/>
    <property type="evidence" value="ECO:0007669"/>
    <property type="project" value="InterPro"/>
</dbReference>
<dbReference type="FunFam" id="1.10.630.10:FF:000028">
    <property type="entry name" value="Cytochrome p450 51g1"/>
    <property type="match status" value="1"/>
</dbReference>
<keyword evidence="9" id="KW-0752">Steroid biosynthesis</keyword>
<dbReference type="InterPro" id="IPR017972">
    <property type="entry name" value="Cyt_P450_CS"/>
</dbReference>
<dbReference type="Pfam" id="PF00067">
    <property type="entry name" value="p450"/>
    <property type="match status" value="1"/>
</dbReference>